<name>A0A518RE63_9SPHN</name>
<evidence type="ECO:0000313" key="1">
    <source>
        <dbReference type="EMBL" id="QDX25726.1"/>
    </source>
</evidence>
<dbReference type="AlphaFoldDB" id="A0A518RE63"/>
<keyword evidence="2" id="KW-1185">Reference proteome</keyword>
<dbReference type="RefSeq" id="WP_145845901.1">
    <property type="nucleotide sequence ID" value="NZ_CP042239.1"/>
</dbReference>
<accession>A0A518RE63</accession>
<gene>
    <name evidence="1" type="ORF">FPZ54_06640</name>
</gene>
<dbReference type="KEGG" id="ssua:FPZ54_06640"/>
<sequence length="110" mass="12428">MPIDYSDPDWRILGYPFPHAGVHYHPKAAEAFAGSNKGFIVDSHYLYGLITGVTVEQLAGMTLSTTPGEIYQPGMNFESVKISERSIRTKINIWKRIISSRPEFLSHIFN</sequence>
<organism evidence="1 2">
    <name type="scientific">Sphingomonas suaedae</name>
    <dbReference type="NCBI Taxonomy" id="2599297"/>
    <lineage>
        <taxon>Bacteria</taxon>
        <taxon>Pseudomonadati</taxon>
        <taxon>Pseudomonadota</taxon>
        <taxon>Alphaproteobacteria</taxon>
        <taxon>Sphingomonadales</taxon>
        <taxon>Sphingomonadaceae</taxon>
        <taxon>Sphingomonas</taxon>
    </lineage>
</organism>
<protein>
    <submittedName>
        <fullName evidence="1">Uncharacterized protein</fullName>
    </submittedName>
</protein>
<dbReference type="Proteomes" id="UP000318055">
    <property type="component" value="Chromosome"/>
</dbReference>
<reference evidence="1 2" key="1">
    <citation type="submission" date="2019-07" db="EMBL/GenBank/DDBJ databases">
        <title>Sphingomonas alkalisoli sp. nov., isolated from rhizosphere soil of Suaedae salsa.</title>
        <authorList>
            <person name="Zhang H."/>
            <person name="Xu L."/>
            <person name="Zhang J.-X."/>
            <person name="Sun J.-Q."/>
        </authorList>
    </citation>
    <scope>NUCLEOTIDE SEQUENCE [LARGE SCALE GENOMIC DNA]</scope>
    <source>
        <strain evidence="1 2">XS-10</strain>
    </source>
</reference>
<proteinExistence type="predicted"/>
<evidence type="ECO:0000313" key="2">
    <source>
        <dbReference type="Proteomes" id="UP000318055"/>
    </source>
</evidence>
<dbReference type="EMBL" id="CP042239">
    <property type="protein sequence ID" value="QDX25726.1"/>
    <property type="molecule type" value="Genomic_DNA"/>
</dbReference>